<evidence type="ECO:0000313" key="7">
    <source>
        <dbReference type="EMBL" id="SNR37953.1"/>
    </source>
</evidence>
<dbReference type="Pfam" id="PF03631">
    <property type="entry name" value="Virul_fac_BrkB"/>
    <property type="match status" value="1"/>
</dbReference>
<keyword evidence="8" id="KW-1185">Reference proteome</keyword>
<feature type="transmembrane region" description="Helical" evidence="6">
    <location>
        <begin position="174"/>
        <end position="201"/>
    </location>
</feature>
<keyword evidence="5 6" id="KW-0472">Membrane</keyword>
<keyword evidence="3 6" id="KW-0812">Transmembrane</keyword>
<reference evidence="7 8" key="1">
    <citation type="submission" date="2017-06" db="EMBL/GenBank/DDBJ databases">
        <authorList>
            <person name="Kim H.J."/>
            <person name="Triplett B.A."/>
        </authorList>
    </citation>
    <scope>NUCLEOTIDE SEQUENCE [LARGE SCALE GENOMIC DNA]</scope>
    <source>
        <strain evidence="7 8">DSM 45207</strain>
    </source>
</reference>
<evidence type="ECO:0000313" key="8">
    <source>
        <dbReference type="Proteomes" id="UP000198348"/>
    </source>
</evidence>
<dbReference type="AlphaFoldDB" id="A0A238VVV3"/>
<keyword evidence="4 6" id="KW-1133">Transmembrane helix</keyword>
<dbReference type="PANTHER" id="PTHR30213:SF1">
    <property type="entry name" value="INNER MEMBRANE PROTEIN YHJD"/>
    <property type="match status" value="1"/>
</dbReference>
<protein>
    <submittedName>
        <fullName evidence="7">Membrane protein</fullName>
    </submittedName>
</protein>
<keyword evidence="2" id="KW-1003">Cell membrane</keyword>
<evidence type="ECO:0000256" key="3">
    <source>
        <dbReference type="ARBA" id="ARBA00022692"/>
    </source>
</evidence>
<dbReference type="InterPro" id="IPR017039">
    <property type="entry name" value="Virul_fac_BrkB"/>
</dbReference>
<dbReference type="Proteomes" id="UP000198348">
    <property type="component" value="Unassembled WGS sequence"/>
</dbReference>
<feature type="transmembrane region" description="Helical" evidence="6">
    <location>
        <begin position="91"/>
        <end position="112"/>
    </location>
</feature>
<dbReference type="PANTHER" id="PTHR30213">
    <property type="entry name" value="INNER MEMBRANE PROTEIN YHJD"/>
    <property type="match status" value="1"/>
</dbReference>
<name>A0A238VVV3_9PSEU</name>
<evidence type="ECO:0000256" key="5">
    <source>
        <dbReference type="ARBA" id="ARBA00023136"/>
    </source>
</evidence>
<dbReference type="EMBL" id="FZNW01000004">
    <property type="protein sequence ID" value="SNR37953.1"/>
    <property type="molecule type" value="Genomic_DNA"/>
</dbReference>
<feature type="transmembrane region" description="Helical" evidence="6">
    <location>
        <begin position="30"/>
        <end position="54"/>
    </location>
</feature>
<evidence type="ECO:0000256" key="2">
    <source>
        <dbReference type="ARBA" id="ARBA00022475"/>
    </source>
</evidence>
<dbReference type="InterPro" id="IPR005274">
    <property type="entry name" value="IM_pro_YhjD"/>
</dbReference>
<feature type="transmembrane region" description="Helical" evidence="6">
    <location>
        <begin position="133"/>
        <end position="154"/>
    </location>
</feature>
<proteinExistence type="predicted"/>
<evidence type="ECO:0000256" key="1">
    <source>
        <dbReference type="ARBA" id="ARBA00004651"/>
    </source>
</evidence>
<organism evidence="7 8">
    <name type="scientific">Haloechinothrix alba</name>
    <dbReference type="NCBI Taxonomy" id="664784"/>
    <lineage>
        <taxon>Bacteria</taxon>
        <taxon>Bacillati</taxon>
        <taxon>Actinomycetota</taxon>
        <taxon>Actinomycetes</taxon>
        <taxon>Pseudonocardiales</taxon>
        <taxon>Pseudonocardiaceae</taxon>
        <taxon>Haloechinothrix</taxon>
    </lineage>
</organism>
<dbReference type="GO" id="GO:0005886">
    <property type="term" value="C:plasma membrane"/>
    <property type="evidence" value="ECO:0007669"/>
    <property type="project" value="UniProtKB-SubCell"/>
</dbReference>
<accession>A0A238VVV3</accession>
<sequence>MRQRYPAIDHLVRAKEAFGERYGTHYAAAITYFSVLSLVPILMVGFAIAGYVLAADPTLLAELQSRLQRAAPVGLRETVGEVVETAVDSRATVGVLGLATALYSGIGWMRNLRDALTAQWGQERKKRPLLKGTARDLLALLGLGFALIVSFALTTAGSTAANSLLTLVGLEDDLLARIGLTTLMTVLSLAANWLVFLWVIARLPRERVTLRSAVKGALIAAVGFEILKQIASLFIASVMSSPTGALFGPIIGLLVFANIVSRFLLFVTAWTATATENIVQIVHPPGPAEVRPLVHVRRGPSARQTVGILGTGALLGGGARWLWRRSRGSAGQRPPDGRAE</sequence>
<comment type="subcellular location">
    <subcellularLocation>
        <location evidence="1">Cell membrane</location>
        <topology evidence="1">Multi-pass membrane protein</topology>
    </subcellularLocation>
</comment>
<evidence type="ECO:0000256" key="6">
    <source>
        <dbReference type="SAM" id="Phobius"/>
    </source>
</evidence>
<feature type="transmembrane region" description="Helical" evidence="6">
    <location>
        <begin position="233"/>
        <end position="256"/>
    </location>
</feature>
<dbReference type="NCBIfam" id="TIGR00766">
    <property type="entry name" value="inner membrane protein YhjD"/>
    <property type="match status" value="1"/>
</dbReference>
<evidence type="ECO:0000256" key="4">
    <source>
        <dbReference type="ARBA" id="ARBA00022989"/>
    </source>
</evidence>
<gene>
    <name evidence="7" type="ORF">SAMN06265360_10485</name>
</gene>